<organism evidence="2 3">
    <name type="scientific">Suillus fuscotomentosus</name>
    <dbReference type="NCBI Taxonomy" id="1912939"/>
    <lineage>
        <taxon>Eukaryota</taxon>
        <taxon>Fungi</taxon>
        <taxon>Dikarya</taxon>
        <taxon>Basidiomycota</taxon>
        <taxon>Agaricomycotina</taxon>
        <taxon>Agaricomycetes</taxon>
        <taxon>Agaricomycetidae</taxon>
        <taxon>Boletales</taxon>
        <taxon>Suillineae</taxon>
        <taxon>Suillaceae</taxon>
        <taxon>Suillus</taxon>
    </lineage>
</organism>
<evidence type="ECO:0000313" key="3">
    <source>
        <dbReference type="Proteomes" id="UP001195769"/>
    </source>
</evidence>
<sequence length="167" mass="18607">MPESTTPLHTSPHFGVFDDCVESDTTNSATDPEDEHTLAASGDLSLSPKEMLGFVLNDIRRRNRLRLKARRESAQYSPQDPAGKFWDPLTFSLISIPLTPTEYFDRYEHYCVRRAENFQRAQAEAASAETRSRAADSGESTSNHSSASYDHGPEQFVSEVPEPGSPK</sequence>
<proteinExistence type="predicted"/>
<evidence type="ECO:0000256" key="1">
    <source>
        <dbReference type="SAM" id="MobiDB-lite"/>
    </source>
</evidence>
<feature type="region of interest" description="Disordered" evidence="1">
    <location>
        <begin position="1"/>
        <end position="40"/>
    </location>
</feature>
<evidence type="ECO:0000313" key="2">
    <source>
        <dbReference type="EMBL" id="KAG1897809.1"/>
    </source>
</evidence>
<protein>
    <submittedName>
        <fullName evidence="2">Uncharacterized protein</fullName>
    </submittedName>
</protein>
<keyword evidence="3" id="KW-1185">Reference proteome</keyword>
<dbReference type="AlphaFoldDB" id="A0AAD4HJJ8"/>
<gene>
    <name evidence="2" type="ORF">F5891DRAFT_506517</name>
</gene>
<feature type="compositionally biased region" description="Polar residues" evidence="1">
    <location>
        <begin position="138"/>
        <end position="148"/>
    </location>
</feature>
<name>A0AAD4HJJ8_9AGAM</name>
<dbReference type="EMBL" id="JABBWK010000043">
    <property type="protein sequence ID" value="KAG1897809.1"/>
    <property type="molecule type" value="Genomic_DNA"/>
</dbReference>
<dbReference type="Proteomes" id="UP001195769">
    <property type="component" value="Unassembled WGS sequence"/>
</dbReference>
<accession>A0AAD4HJJ8</accession>
<dbReference type="RefSeq" id="XP_041223385.1">
    <property type="nucleotide sequence ID" value="XM_041372064.1"/>
</dbReference>
<dbReference type="GeneID" id="64666362"/>
<reference evidence="2" key="1">
    <citation type="journal article" date="2020" name="New Phytol.">
        <title>Comparative genomics reveals dynamic genome evolution in host specialist ectomycorrhizal fungi.</title>
        <authorList>
            <person name="Lofgren L.A."/>
            <person name="Nguyen N.H."/>
            <person name="Vilgalys R."/>
            <person name="Ruytinx J."/>
            <person name="Liao H.L."/>
            <person name="Branco S."/>
            <person name="Kuo A."/>
            <person name="LaButti K."/>
            <person name="Lipzen A."/>
            <person name="Andreopoulos W."/>
            <person name="Pangilinan J."/>
            <person name="Riley R."/>
            <person name="Hundley H."/>
            <person name="Na H."/>
            <person name="Barry K."/>
            <person name="Grigoriev I.V."/>
            <person name="Stajich J.E."/>
            <person name="Kennedy P.G."/>
        </authorList>
    </citation>
    <scope>NUCLEOTIDE SEQUENCE</scope>
    <source>
        <strain evidence="2">FC203</strain>
    </source>
</reference>
<feature type="region of interest" description="Disordered" evidence="1">
    <location>
        <begin position="122"/>
        <end position="167"/>
    </location>
</feature>
<comment type="caution">
    <text evidence="2">The sequence shown here is derived from an EMBL/GenBank/DDBJ whole genome shotgun (WGS) entry which is preliminary data.</text>
</comment>